<dbReference type="SUPFAM" id="SSF63737">
    <property type="entry name" value="Leukotriene A4 hydrolase N-terminal domain"/>
    <property type="match status" value="1"/>
</dbReference>
<name>A0A410JRD4_ORNRH</name>
<evidence type="ECO:0000313" key="16">
    <source>
        <dbReference type="Proteomes" id="UP000287701"/>
    </source>
</evidence>
<dbReference type="Pfam" id="PF13646">
    <property type="entry name" value="HEAT_2"/>
    <property type="match status" value="1"/>
</dbReference>
<dbReference type="CDD" id="cd09603">
    <property type="entry name" value="M1_APN_like"/>
    <property type="match status" value="1"/>
</dbReference>
<evidence type="ECO:0000256" key="5">
    <source>
        <dbReference type="ARBA" id="ARBA00015611"/>
    </source>
</evidence>
<keyword evidence="11" id="KW-0482">Metalloprotease</keyword>
<feature type="transmembrane region" description="Helical" evidence="12">
    <location>
        <begin position="60"/>
        <end position="81"/>
    </location>
</feature>
<dbReference type="GO" id="GO:0016020">
    <property type="term" value="C:membrane"/>
    <property type="evidence" value="ECO:0007669"/>
    <property type="project" value="TreeGrafter"/>
</dbReference>
<evidence type="ECO:0000259" key="14">
    <source>
        <dbReference type="Pfam" id="PF17900"/>
    </source>
</evidence>
<evidence type="ECO:0000313" key="15">
    <source>
        <dbReference type="EMBL" id="QAR30722.1"/>
    </source>
</evidence>
<keyword evidence="9" id="KW-0378">Hydrolase</keyword>
<feature type="transmembrane region" description="Helical" evidence="12">
    <location>
        <begin position="20"/>
        <end position="48"/>
    </location>
</feature>
<evidence type="ECO:0000256" key="6">
    <source>
        <dbReference type="ARBA" id="ARBA00022438"/>
    </source>
</evidence>
<evidence type="ECO:0000256" key="4">
    <source>
        <dbReference type="ARBA" id="ARBA00012564"/>
    </source>
</evidence>
<dbReference type="OrthoDB" id="100605at2"/>
<dbReference type="PRINTS" id="PR00756">
    <property type="entry name" value="ALADIPTASE"/>
</dbReference>
<evidence type="ECO:0000256" key="11">
    <source>
        <dbReference type="ARBA" id="ARBA00023049"/>
    </source>
</evidence>
<comment type="similarity">
    <text evidence="3">Belongs to the peptidase M1 family.</text>
</comment>
<comment type="catalytic activity">
    <reaction evidence="1">
        <text>Release of an N-terminal amino acid, Xaa-|-Yaa- from a peptide, amide or arylamide. Xaa is preferably Ala, but may be most amino acids including Pro (slow action). When a terminal hydrophobic residue is followed by a prolyl residue, the two may be released as an intact Xaa-Pro dipeptide.</text>
        <dbReference type="EC" id="3.4.11.2"/>
    </reaction>
</comment>
<dbReference type="PANTHER" id="PTHR11533">
    <property type="entry name" value="PROTEASE M1 ZINC METALLOPROTEASE"/>
    <property type="match status" value="1"/>
</dbReference>
<dbReference type="GO" id="GO:0042277">
    <property type="term" value="F:peptide binding"/>
    <property type="evidence" value="ECO:0007669"/>
    <property type="project" value="TreeGrafter"/>
</dbReference>
<dbReference type="GO" id="GO:0043171">
    <property type="term" value="P:peptide catabolic process"/>
    <property type="evidence" value="ECO:0007669"/>
    <property type="project" value="TreeGrafter"/>
</dbReference>
<gene>
    <name evidence="15" type="ORF">EQP59_04895</name>
</gene>
<dbReference type="InterPro" id="IPR027268">
    <property type="entry name" value="Peptidase_M4/M1_CTD_sf"/>
</dbReference>
<dbReference type="AlphaFoldDB" id="A0A410JRD4"/>
<feature type="domain" description="Aminopeptidase N-like N-terminal" evidence="14">
    <location>
        <begin position="107"/>
        <end position="297"/>
    </location>
</feature>
<dbReference type="EC" id="3.4.11.2" evidence="4"/>
<dbReference type="GO" id="GO:0006508">
    <property type="term" value="P:proteolysis"/>
    <property type="evidence" value="ECO:0007669"/>
    <property type="project" value="UniProtKB-KW"/>
</dbReference>
<keyword evidence="10" id="KW-0862">Zinc</keyword>
<evidence type="ECO:0000256" key="7">
    <source>
        <dbReference type="ARBA" id="ARBA00022670"/>
    </source>
</evidence>
<evidence type="ECO:0000259" key="13">
    <source>
        <dbReference type="Pfam" id="PF01433"/>
    </source>
</evidence>
<dbReference type="InterPro" id="IPR042097">
    <property type="entry name" value="Aminopeptidase_N-like_N_sf"/>
</dbReference>
<evidence type="ECO:0000256" key="9">
    <source>
        <dbReference type="ARBA" id="ARBA00022801"/>
    </source>
</evidence>
<keyword evidence="8" id="KW-0479">Metal-binding</keyword>
<accession>A0A410JRD4</accession>
<dbReference type="Pfam" id="PF01433">
    <property type="entry name" value="Peptidase_M1"/>
    <property type="match status" value="1"/>
</dbReference>
<dbReference type="SUPFAM" id="SSF48371">
    <property type="entry name" value="ARM repeat"/>
    <property type="match status" value="1"/>
</dbReference>
<keyword evidence="12" id="KW-0812">Transmembrane</keyword>
<dbReference type="Proteomes" id="UP000287701">
    <property type="component" value="Chromosome"/>
</dbReference>
<dbReference type="InterPro" id="IPR016024">
    <property type="entry name" value="ARM-type_fold"/>
</dbReference>
<keyword evidence="6" id="KW-0031">Aminopeptidase</keyword>
<evidence type="ECO:0000256" key="10">
    <source>
        <dbReference type="ARBA" id="ARBA00022833"/>
    </source>
</evidence>
<dbReference type="InterPro" id="IPR011989">
    <property type="entry name" value="ARM-like"/>
</dbReference>
<evidence type="ECO:0000256" key="12">
    <source>
        <dbReference type="SAM" id="Phobius"/>
    </source>
</evidence>
<organism evidence="15 16">
    <name type="scientific">Ornithobacterium rhinotracheale</name>
    <dbReference type="NCBI Taxonomy" id="28251"/>
    <lineage>
        <taxon>Bacteria</taxon>
        <taxon>Pseudomonadati</taxon>
        <taxon>Bacteroidota</taxon>
        <taxon>Flavobacteriia</taxon>
        <taxon>Flavobacteriales</taxon>
        <taxon>Weeksellaceae</taxon>
        <taxon>Ornithobacterium</taxon>
    </lineage>
</organism>
<feature type="domain" description="Peptidase M1 membrane alanine aminopeptidase" evidence="13">
    <location>
        <begin position="335"/>
        <end position="540"/>
    </location>
</feature>
<dbReference type="GO" id="GO:0008270">
    <property type="term" value="F:zinc ion binding"/>
    <property type="evidence" value="ECO:0007669"/>
    <property type="project" value="InterPro"/>
</dbReference>
<dbReference type="GO" id="GO:0070006">
    <property type="term" value="F:metalloaminopeptidase activity"/>
    <property type="evidence" value="ECO:0007669"/>
    <property type="project" value="TreeGrafter"/>
</dbReference>
<evidence type="ECO:0000256" key="3">
    <source>
        <dbReference type="ARBA" id="ARBA00010136"/>
    </source>
</evidence>
<evidence type="ECO:0000256" key="2">
    <source>
        <dbReference type="ARBA" id="ARBA00001947"/>
    </source>
</evidence>
<keyword evidence="12" id="KW-1133">Transmembrane helix</keyword>
<dbReference type="EMBL" id="CP035107">
    <property type="protein sequence ID" value="QAR30722.1"/>
    <property type="molecule type" value="Genomic_DNA"/>
</dbReference>
<sequence length="901" mass="104769">MHRIVGGFEQNLRPKPKQTYINSVIFPLHDACVLLVFLRQFPLLFLIIFHTKSLRKDFKFRYICFLMKKAVFSLLCISLGLHVHAQNTGKDIYRPEQEQINNLIDTKLDIKLNFDNQSIDGKEWLTLKPHFYPTDSLTLDAKNMLIHQISLINNNGNTTPLQYDYDLNQQKLKIKLNKTYTRDQTYKIFIQYTAYPEGVPGRDKKYYSKDKGLYFINPQGKNSYIPTQAWTQGEPMDNSGWFPTIDSPNQKTTQEISLTVPKNFVTLSNGTLTSKIDNANGTRTDNWRQTQKHAPYLFFIGVGDFAVVEDQWKGRPVNYYVEPEYKSVAKEIFGKTPEMLTFFSEKFGYEYPWDKYSQMVVRDFVTGAMENTTAVSHSQTAQQKHGELVDKNVWEDVIAHELAHHWFGDLVTSESFANLTVNEGFANYSEYLWREHKYGKDYADELREEDLEDYFSGNNFHKDLVRFDYKKVGDMFDRVTYNKGGYILHMLRSYLGDDAFFESIKYFLNHHEYQKAEAQQLRLAFEHVTGKDLNWFFNQWFFGHGHPKINVVTEYKPNEVVVNLKQTQSPLFEFPLTIDVYENGKRTRHKVWVKKEPLNTFKFSTQGKAQLVVVDGINDIVVEFNEEKPVDLYVQQYLLCKDELPSRMQAIKKLAYNQLISKNALSTLITAMKDPSAGIRKLAIESLDVTDSVVQEQAEEALTKIAESDPKTLVRAEALKKLAQIDKDKKYLNLFKNALKSESFAVRGAAIDYLSQNAPEELDNLSEDLDIKLAVNSPRLLEKLIPQWRQENKINYFPELNEMAALYALMPYIKPEYAKASQMAFDWILSTNDLASTQAIAKVYSNYYKFMKENQKEAIPFLRAMANNALELKQKTYQQYPNDDLKKQIEVLEEVINEIKD</sequence>
<dbReference type="Gene3D" id="1.10.390.10">
    <property type="entry name" value="Neutral Protease Domain 2"/>
    <property type="match status" value="1"/>
</dbReference>
<keyword evidence="7" id="KW-0645">Protease</keyword>
<protein>
    <recommendedName>
        <fullName evidence="5">Aminopeptidase N</fullName>
        <ecNumber evidence="4">3.4.11.2</ecNumber>
    </recommendedName>
</protein>
<evidence type="ECO:0000256" key="8">
    <source>
        <dbReference type="ARBA" id="ARBA00022723"/>
    </source>
</evidence>
<dbReference type="PANTHER" id="PTHR11533:SF174">
    <property type="entry name" value="PUROMYCIN-SENSITIVE AMINOPEPTIDASE-RELATED"/>
    <property type="match status" value="1"/>
</dbReference>
<dbReference type="InterPro" id="IPR045357">
    <property type="entry name" value="Aminopeptidase_N-like_N"/>
</dbReference>
<dbReference type="Gene3D" id="1.25.10.10">
    <property type="entry name" value="Leucine-rich Repeat Variant"/>
    <property type="match status" value="1"/>
</dbReference>
<dbReference type="Gene3D" id="2.60.40.1730">
    <property type="entry name" value="tricorn interacting facor f3 domain"/>
    <property type="match status" value="1"/>
</dbReference>
<evidence type="ECO:0000256" key="1">
    <source>
        <dbReference type="ARBA" id="ARBA00000098"/>
    </source>
</evidence>
<dbReference type="GO" id="GO:0005737">
    <property type="term" value="C:cytoplasm"/>
    <property type="evidence" value="ECO:0007669"/>
    <property type="project" value="TreeGrafter"/>
</dbReference>
<dbReference type="Pfam" id="PF17900">
    <property type="entry name" value="Peptidase_M1_N"/>
    <property type="match status" value="1"/>
</dbReference>
<comment type="cofactor">
    <cofactor evidence="2">
        <name>Zn(2+)</name>
        <dbReference type="ChEBI" id="CHEBI:29105"/>
    </cofactor>
</comment>
<dbReference type="InterPro" id="IPR050344">
    <property type="entry name" value="Peptidase_M1_aminopeptidases"/>
</dbReference>
<reference evidence="15 16" key="1">
    <citation type="submission" date="2019-01" db="EMBL/GenBank/DDBJ databases">
        <title>Whole Genome of Ornithobacterium rhinotracheale FARPER-174b.</title>
        <authorList>
            <person name="Tataje-Lavanda L.A."/>
            <person name="Montalvan A."/>
            <person name="Montesinos R."/>
            <person name="Zimic M."/>
            <person name="Fernandez-Sanchez M."/>
            <person name="Fernandez-Diaz M."/>
        </authorList>
    </citation>
    <scope>NUCLEOTIDE SEQUENCE [LARGE SCALE GENOMIC DNA]</scope>
    <source>
        <strain evidence="15 16">FARPER-174b</strain>
    </source>
</reference>
<keyword evidence="12" id="KW-0472">Membrane</keyword>
<dbReference type="GO" id="GO:0005615">
    <property type="term" value="C:extracellular space"/>
    <property type="evidence" value="ECO:0007669"/>
    <property type="project" value="TreeGrafter"/>
</dbReference>
<dbReference type="InterPro" id="IPR001930">
    <property type="entry name" value="Peptidase_M1"/>
</dbReference>
<proteinExistence type="inferred from homology"/>
<dbReference type="InterPro" id="IPR014782">
    <property type="entry name" value="Peptidase_M1_dom"/>
</dbReference>
<dbReference type="GO" id="GO:0016285">
    <property type="term" value="F:alanyl aminopeptidase activity"/>
    <property type="evidence" value="ECO:0007669"/>
    <property type="project" value="UniProtKB-EC"/>
</dbReference>
<dbReference type="SUPFAM" id="SSF55486">
    <property type="entry name" value="Metalloproteases ('zincins'), catalytic domain"/>
    <property type="match status" value="1"/>
</dbReference>